<proteinExistence type="predicted"/>
<name>A0A2P8HCU0_9BACI</name>
<dbReference type="Pfam" id="PF06953">
    <property type="entry name" value="ArsD"/>
    <property type="match status" value="1"/>
</dbReference>
<dbReference type="NCBIfam" id="NF033727">
    <property type="entry name" value="chaperon_ArsD"/>
    <property type="match status" value="1"/>
</dbReference>
<accession>A0A2P8HCU0</accession>
<comment type="caution">
    <text evidence="1">The sequence shown here is derived from an EMBL/GenBank/DDBJ whole genome shotgun (WGS) entry which is preliminary data.</text>
</comment>
<dbReference type="Proteomes" id="UP000242310">
    <property type="component" value="Unassembled WGS sequence"/>
</dbReference>
<dbReference type="GO" id="GO:0045892">
    <property type="term" value="P:negative regulation of DNA-templated transcription"/>
    <property type="evidence" value="ECO:0007669"/>
    <property type="project" value="InterPro"/>
</dbReference>
<dbReference type="AlphaFoldDB" id="A0A2P8HCU0"/>
<sequence>MVLQVFDPAMCCETGVCGPEVDPELARVAGDISALKTKGITVERFNLGNAPAPFVETPAVKALLDAKGADVLPVVLADGKVVKEGAYPSQEEFEAWTGIKLKQLDESQSKGVDIKIR</sequence>
<evidence type="ECO:0000313" key="1">
    <source>
        <dbReference type="EMBL" id="PSL44049.1"/>
    </source>
</evidence>
<dbReference type="GO" id="GO:0003677">
    <property type="term" value="F:DNA binding"/>
    <property type="evidence" value="ECO:0007669"/>
    <property type="project" value="InterPro"/>
</dbReference>
<dbReference type="EMBL" id="PYAV01000009">
    <property type="protein sequence ID" value="PSL44049.1"/>
    <property type="molecule type" value="Genomic_DNA"/>
</dbReference>
<dbReference type="RefSeq" id="WP_106589152.1">
    <property type="nucleotide sequence ID" value="NZ_PYAV01000009.1"/>
</dbReference>
<dbReference type="GO" id="GO:0046685">
    <property type="term" value="P:response to arsenic-containing substance"/>
    <property type="evidence" value="ECO:0007669"/>
    <property type="project" value="InterPro"/>
</dbReference>
<reference evidence="1 2" key="1">
    <citation type="submission" date="2018-03" db="EMBL/GenBank/DDBJ databases">
        <title>Genomic Encyclopedia of Type Strains, Phase III (KMG-III): the genomes of soil and plant-associated and newly described type strains.</title>
        <authorList>
            <person name="Whitman W."/>
        </authorList>
    </citation>
    <scope>NUCLEOTIDE SEQUENCE [LARGE SCALE GENOMIC DNA]</scope>
    <source>
        <strain evidence="1 2">CGMCC 1.07653</strain>
    </source>
</reference>
<gene>
    <name evidence="1" type="ORF">B0H94_109109</name>
</gene>
<protein>
    <submittedName>
        <fullName evidence="1">Arsenical resistance operon trans-acting repressor ArsD</fullName>
    </submittedName>
</protein>
<organism evidence="1 2">
    <name type="scientific">Salsuginibacillus halophilus</name>
    <dbReference type="NCBI Taxonomy" id="517424"/>
    <lineage>
        <taxon>Bacteria</taxon>
        <taxon>Bacillati</taxon>
        <taxon>Bacillota</taxon>
        <taxon>Bacilli</taxon>
        <taxon>Bacillales</taxon>
        <taxon>Bacillaceae</taxon>
        <taxon>Salsuginibacillus</taxon>
    </lineage>
</organism>
<dbReference type="InterPro" id="IPR010712">
    <property type="entry name" value="Arsenical-R_ArsD"/>
</dbReference>
<keyword evidence="2" id="KW-1185">Reference proteome</keyword>
<evidence type="ECO:0000313" key="2">
    <source>
        <dbReference type="Proteomes" id="UP000242310"/>
    </source>
</evidence>
<dbReference type="OrthoDB" id="9801358at2"/>
<dbReference type="Gene3D" id="3.40.30.10">
    <property type="entry name" value="Glutaredoxin"/>
    <property type="match status" value="1"/>
</dbReference>